<evidence type="ECO:0000313" key="11">
    <source>
        <dbReference type="EMBL" id="PXY94545.1"/>
    </source>
</evidence>
<dbReference type="PANTHER" id="PTHR34982:SF1">
    <property type="entry name" value="FLAGELLAR ASSEMBLY PROTEIN FLIH"/>
    <property type="match status" value="1"/>
</dbReference>
<dbReference type="InterPro" id="IPR000563">
    <property type="entry name" value="Flag_FliH"/>
</dbReference>
<dbReference type="Proteomes" id="UP000247838">
    <property type="component" value="Unassembled WGS sequence"/>
</dbReference>
<dbReference type="PRINTS" id="PR01003">
    <property type="entry name" value="FLGFLIH"/>
</dbReference>
<keyword evidence="9" id="KW-1006">Bacterial flagellum protein export</keyword>
<dbReference type="GO" id="GO:0009288">
    <property type="term" value="C:bacterial-type flagellum"/>
    <property type="evidence" value="ECO:0007669"/>
    <property type="project" value="InterPro"/>
</dbReference>
<evidence type="ECO:0000256" key="4">
    <source>
        <dbReference type="ARBA" id="ARBA00016507"/>
    </source>
</evidence>
<comment type="subcellular location">
    <subcellularLocation>
        <location evidence="2">Cytoplasm</location>
    </subcellularLocation>
</comment>
<evidence type="ECO:0000256" key="8">
    <source>
        <dbReference type="ARBA" id="ARBA00022927"/>
    </source>
</evidence>
<dbReference type="GO" id="GO:0071973">
    <property type="term" value="P:bacterial-type flagellum-dependent cell motility"/>
    <property type="evidence" value="ECO:0007669"/>
    <property type="project" value="InterPro"/>
</dbReference>
<sequence>MMNMYSSSDSNYWQPLSLQDFTLTNSPSIAIIEEDSTVEMIEASSLMNETEEAMPEITFDLERLKTEATEQGYHEGHTLGQQDGFNVGKQLGHDQGYQEGLKQGIAQAEQQFNEEKMKLSQSMASLLANFQQALNDLDDVIIPQLTDVALVAAQKMVSDLPKSLHMQLKKSIQTLIQQFPLLPDSIQLHVNPDDIGYIETILSDELNKYHWQLVADPTIDAGGCKLLSDKNEIDVTLNSKWQTLRDVVNGERS</sequence>
<dbReference type="GO" id="GO:0044781">
    <property type="term" value="P:bacterial-type flagellum organization"/>
    <property type="evidence" value="ECO:0007669"/>
    <property type="project" value="UniProtKB-KW"/>
</dbReference>
<protein>
    <recommendedName>
        <fullName evidence="4">Flagellar assembly protein FliH</fullName>
    </recommendedName>
</protein>
<evidence type="ECO:0000259" key="10">
    <source>
        <dbReference type="Pfam" id="PF02108"/>
    </source>
</evidence>
<keyword evidence="8" id="KW-0653">Protein transport</keyword>
<evidence type="ECO:0000256" key="7">
    <source>
        <dbReference type="ARBA" id="ARBA00022795"/>
    </source>
</evidence>
<keyword evidence="7" id="KW-1005">Bacterial flagellum biogenesis</keyword>
<evidence type="ECO:0000256" key="9">
    <source>
        <dbReference type="ARBA" id="ARBA00023225"/>
    </source>
</evidence>
<dbReference type="GO" id="GO:0005829">
    <property type="term" value="C:cytosol"/>
    <property type="evidence" value="ECO:0007669"/>
    <property type="project" value="TreeGrafter"/>
</dbReference>
<accession>A0A318MNX6</accession>
<evidence type="ECO:0000256" key="3">
    <source>
        <dbReference type="ARBA" id="ARBA00006602"/>
    </source>
</evidence>
<dbReference type="InterPro" id="IPR018035">
    <property type="entry name" value="Flagellar_FliH/T3SS_HrpE"/>
</dbReference>
<dbReference type="GO" id="GO:0015031">
    <property type="term" value="P:protein transport"/>
    <property type="evidence" value="ECO:0007669"/>
    <property type="project" value="UniProtKB-KW"/>
</dbReference>
<dbReference type="EMBL" id="QGLM01000020">
    <property type="protein sequence ID" value="PXY94545.1"/>
    <property type="molecule type" value="Genomic_DNA"/>
</dbReference>
<evidence type="ECO:0000256" key="6">
    <source>
        <dbReference type="ARBA" id="ARBA00022490"/>
    </source>
</evidence>
<organism evidence="11 12">
    <name type="scientific">Frischella perrara</name>
    <dbReference type="NCBI Taxonomy" id="1267021"/>
    <lineage>
        <taxon>Bacteria</taxon>
        <taxon>Pseudomonadati</taxon>
        <taxon>Pseudomonadota</taxon>
        <taxon>Gammaproteobacteria</taxon>
        <taxon>Orbales</taxon>
        <taxon>Orbaceae</taxon>
        <taxon>Frischella</taxon>
    </lineage>
</organism>
<dbReference type="Pfam" id="PF02108">
    <property type="entry name" value="FliH"/>
    <property type="match status" value="1"/>
</dbReference>
<gene>
    <name evidence="11" type="ORF">DKK76_10285</name>
</gene>
<evidence type="ECO:0000256" key="5">
    <source>
        <dbReference type="ARBA" id="ARBA00022448"/>
    </source>
</evidence>
<dbReference type="AlphaFoldDB" id="A0A318MNX6"/>
<comment type="similarity">
    <text evidence="3">Belongs to the FliH family.</text>
</comment>
<dbReference type="GO" id="GO:0003774">
    <property type="term" value="F:cytoskeletal motor activity"/>
    <property type="evidence" value="ECO:0007669"/>
    <property type="project" value="InterPro"/>
</dbReference>
<keyword evidence="5" id="KW-0813">Transport</keyword>
<reference evidence="11 12" key="1">
    <citation type="submission" date="2018-05" db="EMBL/GenBank/DDBJ databases">
        <title>Reference genomes for bee gut microbiota database.</title>
        <authorList>
            <person name="Ellegaard K.M."/>
        </authorList>
    </citation>
    <scope>NUCLEOTIDE SEQUENCE [LARGE SCALE GENOMIC DNA]</scope>
    <source>
        <strain evidence="11 12">ESL0167</strain>
    </source>
</reference>
<dbReference type="PANTHER" id="PTHR34982">
    <property type="entry name" value="YOP PROTEINS TRANSLOCATION PROTEIN L"/>
    <property type="match status" value="1"/>
</dbReference>
<keyword evidence="6" id="KW-0963">Cytoplasm</keyword>
<name>A0A318MNX6_FRIPE</name>
<evidence type="ECO:0000256" key="2">
    <source>
        <dbReference type="ARBA" id="ARBA00004496"/>
    </source>
</evidence>
<dbReference type="SUPFAM" id="SSF160527">
    <property type="entry name" value="V-type ATPase subunit E-like"/>
    <property type="match status" value="1"/>
</dbReference>
<comment type="caution">
    <text evidence="11">The sequence shown here is derived from an EMBL/GenBank/DDBJ whole genome shotgun (WGS) entry which is preliminary data.</text>
</comment>
<feature type="domain" description="Flagellar assembly protein FliH/Type III secretion system HrpE" evidence="10">
    <location>
        <begin position="120"/>
        <end position="244"/>
    </location>
</feature>
<comment type="function">
    <text evidence="1">Needed for flagellar regrowth and assembly.</text>
</comment>
<proteinExistence type="inferred from homology"/>
<evidence type="ECO:0000313" key="12">
    <source>
        <dbReference type="Proteomes" id="UP000247838"/>
    </source>
</evidence>
<dbReference type="InterPro" id="IPR051472">
    <property type="entry name" value="T3SS_Stator/FliH"/>
</dbReference>
<evidence type="ECO:0000256" key="1">
    <source>
        <dbReference type="ARBA" id="ARBA00003041"/>
    </source>
</evidence>